<dbReference type="InterPro" id="IPR052728">
    <property type="entry name" value="O2_lipid_transport_reg"/>
</dbReference>
<evidence type="ECO:0000259" key="4">
    <source>
        <dbReference type="SMART" id="SM00703"/>
    </source>
</evidence>
<gene>
    <name evidence="5" type="ORF">O3G_MSEX005048</name>
</gene>
<reference evidence="5" key="2">
    <citation type="submission" date="2020-12" db="EMBL/GenBank/DDBJ databases">
        <authorList>
            <person name="Kanost M."/>
        </authorList>
    </citation>
    <scope>NUCLEOTIDE SEQUENCE</scope>
</reference>
<protein>
    <recommendedName>
        <fullName evidence="4">Nose resistant-to-fluoxetine protein N-terminal domain-containing protein</fullName>
    </recommendedName>
</protein>
<evidence type="ECO:0000313" key="6">
    <source>
        <dbReference type="Proteomes" id="UP000791440"/>
    </source>
</evidence>
<dbReference type="PANTHER" id="PTHR11161:SF69">
    <property type="entry name" value="NOSE RESISTANT TO FLUOXETINE PROTEIN 6-LIKE PROTEIN"/>
    <property type="match status" value="1"/>
</dbReference>
<evidence type="ECO:0000313" key="5">
    <source>
        <dbReference type="EMBL" id="KAG6447563.1"/>
    </source>
</evidence>
<dbReference type="Pfam" id="PF20146">
    <property type="entry name" value="NRF"/>
    <property type="match status" value="1"/>
</dbReference>
<dbReference type="PANTHER" id="PTHR11161">
    <property type="entry name" value="O-ACYLTRANSFERASE"/>
    <property type="match status" value="1"/>
</dbReference>
<proteinExistence type="predicted"/>
<feature type="transmembrane region" description="Helical" evidence="2">
    <location>
        <begin position="607"/>
        <end position="628"/>
    </location>
</feature>
<name>A0A921YY71_MANSE</name>
<feature type="transmembrane region" description="Helical" evidence="2">
    <location>
        <begin position="508"/>
        <end position="528"/>
    </location>
</feature>
<dbReference type="SMART" id="SM00703">
    <property type="entry name" value="NRF"/>
    <property type="match status" value="1"/>
</dbReference>
<feature type="signal peptide" evidence="3">
    <location>
        <begin position="1"/>
        <end position="18"/>
    </location>
</feature>
<keyword evidence="6" id="KW-1185">Reference proteome</keyword>
<feature type="transmembrane region" description="Helical" evidence="2">
    <location>
        <begin position="352"/>
        <end position="373"/>
    </location>
</feature>
<feature type="transmembrane region" description="Helical" evidence="2">
    <location>
        <begin position="734"/>
        <end position="756"/>
    </location>
</feature>
<evidence type="ECO:0000256" key="2">
    <source>
        <dbReference type="SAM" id="Phobius"/>
    </source>
</evidence>
<keyword evidence="2" id="KW-0812">Transmembrane</keyword>
<feature type="transmembrane region" description="Helical" evidence="2">
    <location>
        <begin position="698"/>
        <end position="722"/>
    </location>
</feature>
<comment type="caution">
    <text evidence="5">The sequence shown here is derived from an EMBL/GenBank/DDBJ whole genome shotgun (WGS) entry which is preliminary data.</text>
</comment>
<feature type="region of interest" description="Disordered" evidence="1">
    <location>
        <begin position="240"/>
        <end position="267"/>
    </location>
</feature>
<feature type="transmembrane region" description="Helical" evidence="2">
    <location>
        <begin position="768"/>
        <end position="789"/>
    </location>
</feature>
<reference evidence="5" key="1">
    <citation type="journal article" date="2016" name="Insect Biochem. Mol. Biol.">
        <title>Multifaceted biological insights from a draft genome sequence of the tobacco hornworm moth, Manduca sexta.</title>
        <authorList>
            <person name="Kanost M.R."/>
            <person name="Arrese E.L."/>
            <person name="Cao X."/>
            <person name="Chen Y.R."/>
            <person name="Chellapilla S."/>
            <person name="Goldsmith M.R."/>
            <person name="Grosse-Wilde E."/>
            <person name="Heckel D.G."/>
            <person name="Herndon N."/>
            <person name="Jiang H."/>
            <person name="Papanicolaou A."/>
            <person name="Qu J."/>
            <person name="Soulages J.L."/>
            <person name="Vogel H."/>
            <person name="Walters J."/>
            <person name="Waterhouse R.M."/>
            <person name="Ahn S.J."/>
            <person name="Almeida F.C."/>
            <person name="An C."/>
            <person name="Aqrawi P."/>
            <person name="Bretschneider A."/>
            <person name="Bryant W.B."/>
            <person name="Bucks S."/>
            <person name="Chao H."/>
            <person name="Chevignon G."/>
            <person name="Christen J.M."/>
            <person name="Clarke D.F."/>
            <person name="Dittmer N.T."/>
            <person name="Ferguson L.C.F."/>
            <person name="Garavelou S."/>
            <person name="Gordon K.H.J."/>
            <person name="Gunaratna R.T."/>
            <person name="Han Y."/>
            <person name="Hauser F."/>
            <person name="He Y."/>
            <person name="Heidel-Fischer H."/>
            <person name="Hirsh A."/>
            <person name="Hu Y."/>
            <person name="Jiang H."/>
            <person name="Kalra D."/>
            <person name="Klinner C."/>
            <person name="Konig C."/>
            <person name="Kovar C."/>
            <person name="Kroll A.R."/>
            <person name="Kuwar S.S."/>
            <person name="Lee S.L."/>
            <person name="Lehman R."/>
            <person name="Li K."/>
            <person name="Li Z."/>
            <person name="Liang H."/>
            <person name="Lovelace S."/>
            <person name="Lu Z."/>
            <person name="Mansfield J.H."/>
            <person name="McCulloch K.J."/>
            <person name="Mathew T."/>
            <person name="Morton B."/>
            <person name="Muzny D.M."/>
            <person name="Neunemann D."/>
            <person name="Ongeri F."/>
            <person name="Pauchet Y."/>
            <person name="Pu L.L."/>
            <person name="Pyrousis I."/>
            <person name="Rao X.J."/>
            <person name="Redding A."/>
            <person name="Roesel C."/>
            <person name="Sanchez-Gracia A."/>
            <person name="Schaack S."/>
            <person name="Shukla A."/>
            <person name="Tetreau G."/>
            <person name="Wang Y."/>
            <person name="Xiong G.H."/>
            <person name="Traut W."/>
            <person name="Walsh T.K."/>
            <person name="Worley K.C."/>
            <person name="Wu D."/>
            <person name="Wu W."/>
            <person name="Wu Y.Q."/>
            <person name="Zhang X."/>
            <person name="Zou Z."/>
            <person name="Zucker H."/>
            <person name="Briscoe A.D."/>
            <person name="Burmester T."/>
            <person name="Clem R.J."/>
            <person name="Feyereisen R."/>
            <person name="Grimmelikhuijzen C.J.P."/>
            <person name="Hamodrakas S.J."/>
            <person name="Hansson B.S."/>
            <person name="Huguet E."/>
            <person name="Jermiin L.S."/>
            <person name="Lan Q."/>
            <person name="Lehman H.K."/>
            <person name="Lorenzen M."/>
            <person name="Merzendorfer H."/>
            <person name="Michalopoulos I."/>
            <person name="Morton D.B."/>
            <person name="Muthukrishnan S."/>
            <person name="Oakeshott J.G."/>
            <person name="Palmer W."/>
            <person name="Park Y."/>
            <person name="Passarelli A.L."/>
            <person name="Rozas J."/>
            <person name="Schwartz L.M."/>
            <person name="Smith W."/>
            <person name="Southgate A."/>
            <person name="Vilcinskas A."/>
            <person name="Vogt R."/>
            <person name="Wang P."/>
            <person name="Werren J."/>
            <person name="Yu X.Q."/>
            <person name="Zhou J.J."/>
            <person name="Brown S.J."/>
            <person name="Scherer S.E."/>
            <person name="Richards S."/>
            <person name="Blissard G.W."/>
        </authorList>
    </citation>
    <scope>NUCLEOTIDE SEQUENCE</scope>
</reference>
<dbReference type="InterPro" id="IPR006621">
    <property type="entry name" value="Nose-resist-to-fluoxetine_N"/>
</dbReference>
<evidence type="ECO:0000256" key="1">
    <source>
        <dbReference type="SAM" id="MobiDB-lite"/>
    </source>
</evidence>
<feature type="transmembrane region" description="Helical" evidence="2">
    <location>
        <begin position="201"/>
        <end position="221"/>
    </location>
</feature>
<dbReference type="AlphaFoldDB" id="A0A921YY71"/>
<feature type="domain" description="Nose resistant-to-fluoxetine protein N-terminal" evidence="4">
    <location>
        <begin position="54"/>
        <end position="186"/>
    </location>
</feature>
<feature type="transmembrane region" description="Helical" evidence="2">
    <location>
        <begin position="634"/>
        <end position="654"/>
    </location>
</feature>
<feature type="transmembrane region" description="Helical" evidence="2">
    <location>
        <begin position="666"/>
        <end position="686"/>
    </location>
</feature>
<keyword evidence="3" id="KW-0732">Signal</keyword>
<keyword evidence="2" id="KW-0472">Membrane</keyword>
<sequence length="810" mass="91025">MRTMFIATILVLVSVVGANVNSTSEVPGRSRMAWVKALLDHHGWPQLLSNTTLPALCEDHLRLYLHALHDGRLWASKIFDASGQYSPNVLFGNEYWLGSLNACRDLQLSQYHAQTPPFPLAFYVARINLTLDNDHLPQSRLMLVGECVPASCSADALSSLLKASEVTAAEQASAAGLTASFQHITVRPVPGAYDVFADPKLLIIGSVCVCVGVVMLVASLYEGYLERQYRLTSQDKDLELARNDSHKQTGSNGVPRADEKPDSNNIDKDLRRETCGVWSELLLSFSILSNGRTILSTDKPNDGALTCLHGMRFMSVLWVIMVHTYLTIFYVADNKSMRVVTERSFWYQSVGNASYCVDTFFVISGILVTILFLRTEEKKAKKKSEAAAKQDINKNLNGFTNSSLSVSVISQQSFKDDLLDQPKLSIYNKIEIFGMVKSFLILLSYRVVRLTPAYAFVIGVNEIALRYTHNNSVFEPAIFDHITCDKWWWRNLLYINNLYPQREMCMVWSWYMANDTQFYVVGIILLLISVKHPKFAMASLGIIMVSSWATTIYISVWLQYKARIQEPFEMFDPLYDKPWSRIGPYLVGMAVGWYLHKTKCQPKIPYWMVIIGWPVALGVVASLIFSMVDGYFEVWPTAFYISIGHTGMAVGWYLHKTKCQPKIPYWMVIIGWPVALGVVASLIFSMVDGYFEVWPTAFYISIGHTAVAWVAISCCSGYGGLINSALSYRGLLPLSRLTYCAYLIHPTIMMYSSFLLDGPYHMENSSVLAIYAGYSVMAFLASFVISLAFEAPAVRLLKIFSGGTRRTKSN</sequence>
<feature type="chain" id="PRO_5037134393" description="Nose resistant-to-fluoxetine protein N-terminal domain-containing protein" evidence="3">
    <location>
        <begin position="19"/>
        <end position="810"/>
    </location>
</feature>
<dbReference type="Proteomes" id="UP000791440">
    <property type="component" value="Unassembled WGS sequence"/>
</dbReference>
<keyword evidence="2" id="KW-1133">Transmembrane helix</keyword>
<organism evidence="5 6">
    <name type="scientific">Manduca sexta</name>
    <name type="common">Tobacco hawkmoth</name>
    <name type="synonym">Tobacco hornworm</name>
    <dbReference type="NCBI Taxonomy" id="7130"/>
    <lineage>
        <taxon>Eukaryota</taxon>
        <taxon>Metazoa</taxon>
        <taxon>Ecdysozoa</taxon>
        <taxon>Arthropoda</taxon>
        <taxon>Hexapoda</taxon>
        <taxon>Insecta</taxon>
        <taxon>Pterygota</taxon>
        <taxon>Neoptera</taxon>
        <taxon>Endopterygota</taxon>
        <taxon>Lepidoptera</taxon>
        <taxon>Glossata</taxon>
        <taxon>Ditrysia</taxon>
        <taxon>Bombycoidea</taxon>
        <taxon>Sphingidae</taxon>
        <taxon>Sphinginae</taxon>
        <taxon>Sphingini</taxon>
        <taxon>Manduca</taxon>
    </lineage>
</organism>
<feature type="transmembrane region" description="Helical" evidence="2">
    <location>
        <begin position="313"/>
        <end position="332"/>
    </location>
</feature>
<dbReference type="EMBL" id="JH668346">
    <property type="protein sequence ID" value="KAG6447563.1"/>
    <property type="molecule type" value="Genomic_DNA"/>
</dbReference>
<feature type="transmembrane region" description="Helical" evidence="2">
    <location>
        <begin position="535"/>
        <end position="558"/>
    </location>
</feature>
<feature type="compositionally biased region" description="Basic and acidic residues" evidence="1">
    <location>
        <begin position="256"/>
        <end position="267"/>
    </location>
</feature>
<evidence type="ECO:0000256" key="3">
    <source>
        <dbReference type="SAM" id="SignalP"/>
    </source>
</evidence>
<accession>A0A921YY71</accession>